<evidence type="ECO:0000313" key="4">
    <source>
        <dbReference type="Proteomes" id="UP000054770"/>
    </source>
</evidence>
<dbReference type="Proteomes" id="UP000054770">
    <property type="component" value="Unassembled WGS sequence"/>
</dbReference>
<evidence type="ECO:0000259" key="2">
    <source>
        <dbReference type="Pfam" id="PF13453"/>
    </source>
</evidence>
<reference evidence="3" key="1">
    <citation type="submission" date="2016-01" db="EMBL/GenBank/DDBJ databases">
        <authorList>
            <person name="Peeters C."/>
        </authorList>
    </citation>
    <scope>NUCLEOTIDE SEQUENCE [LARGE SCALE GENOMIC DNA]</scope>
    <source>
        <strain evidence="3">LMG 22940</strain>
    </source>
</reference>
<dbReference type="Pfam" id="PF13453">
    <property type="entry name" value="Zn_ribbon_TFIIB"/>
    <property type="match status" value="1"/>
</dbReference>
<feature type="domain" description="Transcription factor zinc-finger" evidence="2">
    <location>
        <begin position="2"/>
        <end position="41"/>
    </location>
</feature>
<dbReference type="EMBL" id="FCON02000045">
    <property type="protein sequence ID" value="SAL70276.1"/>
    <property type="molecule type" value="Genomic_DNA"/>
</dbReference>
<comment type="caution">
    <text evidence="3">The sequence shown here is derived from an EMBL/GenBank/DDBJ whole genome shotgun (WGS) entry which is preliminary data.</text>
</comment>
<proteinExistence type="predicted"/>
<feature type="compositionally biased region" description="Basic and acidic residues" evidence="1">
    <location>
        <begin position="50"/>
        <end position="80"/>
    </location>
</feature>
<name>A0A158JN10_9BURK</name>
<dbReference type="OrthoDB" id="9814037at2"/>
<organism evidence="3 4">
    <name type="scientific">Caballeronia choica</name>
    <dbReference type="NCBI Taxonomy" id="326476"/>
    <lineage>
        <taxon>Bacteria</taxon>
        <taxon>Pseudomonadati</taxon>
        <taxon>Pseudomonadota</taxon>
        <taxon>Betaproteobacteria</taxon>
        <taxon>Burkholderiales</taxon>
        <taxon>Burkholderiaceae</taxon>
        <taxon>Caballeronia</taxon>
    </lineage>
</organism>
<dbReference type="InterPro" id="IPR027392">
    <property type="entry name" value="TF_Znf"/>
</dbReference>
<evidence type="ECO:0000256" key="1">
    <source>
        <dbReference type="SAM" id="MobiDB-lite"/>
    </source>
</evidence>
<evidence type="ECO:0000313" key="3">
    <source>
        <dbReference type="EMBL" id="SAL70276.1"/>
    </source>
</evidence>
<feature type="region of interest" description="Disordered" evidence="1">
    <location>
        <begin position="49"/>
        <end position="89"/>
    </location>
</feature>
<dbReference type="RefSeq" id="WP_087646115.1">
    <property type="nucleotide sequence ID" value="NZ_FCON02000045.1"/>
</dbReference>
<gene>
    <name evidence="3" type="ORF">AWB68_04029</name>
</gene>
<sequence>MKCPVCKTPDLLLSEREGIEIDYCSTCRGIWLDRGELDKLLVRMENAAPARRDHAREAHGGNNGRDRHDEWRSDGHSHDGHRGRHHSDRKKKSLLGDLFDFG</sequence>
<accession>A0A158JN10</accession>
<protein>
    <recommendedName>
        <fullName evidence="2">Transcription factor zinc-finger domain-containing protein</fullName>
    </recommendedName>
</protein>
<keyword evidence="4" id="KW-1185">Reference proteome</keyword>
<dbReference type="AlphaFoldDB" id="A0A158JN10"/>